<sequence>RGRGVGTINCCHRDITEITQRRKLLRASFTPWRNNLIYSFIYNSPFYHVLTNAHHKSYIVIAIFRVNHCNMFTMFTVTVIMSHFVCLADVLEKKNIAGVANRSGLSVIVQLQNRGFSMDT</sequence>
<reference evidence="1" key="1">
    <citation type="journal article" date="2007" name="BMC Genomics">
        <title>Identification of proteins involved in the functioning of Riftia pachyptila symbiosis by Subtractive Suppression Hybridization.</title>
        <authorList>
            <person name="Sanchez S."/>
            <person name="Hourdez S."/>
            <person name="Lallier F.H."/>
        </authorList>
    </citation>
    <scope>NUCLEOTIDE SEQUENCE</scope>
</reference>
<dbReference type="EMBL" id="EF648487">
    <property type="protein sequence ID" value="ABW24389.1"/>
    <property type="molecule type" value="mRNA"/>
</dbReference>
<feature type="non-terminal residue" evidence="1">
    <location>
        <position position="1"/>
    </location>
</feature>
<organism evidence="1">
    <name type="scientific">Riftia pachyptila</name>
    <name type="common">Vent tube worm</name>
    <dbReference type="NCBI Taxonomy" id="6426"/>
    <lineage>
        <taxon>Eukaryota</taxon>
        <taxon>Metazoa</taxon>
        <taxon>Spiralia</taxon>
        <taxon>Lophotrochozoa</taxon>
        <taxon>Annelida</taxon>
        <taxon>Polychaeta</taxon>
        <taxon>Sedentaria</taxon>
        <taxon>Canalipalpata</taxon>
        <taxon>Sabellida</taxon>
        <taxon>Siboglinidae</taxon>
        <taxon>Riftia</taxon>
    </lineage>
</organism>
<reference evidence="1" key="2">
    <citation type="submission" date="2007-06" db="EMBL/GenBank/DDBJ databases">
        <authorList>
            <person name="Sanchez S."/>
            <person name="Hourdez S."/>
            <person name="Lallier F.H."/>
        </authorList>
    </citation>
    <scope>NUCLEOTIDE SEQUENCE</scope>
</reference>
<accession>A8ST61</accession>
<evidence type="ECO:0000313" key="1">
    <source>
        <dbReference type="EMBL" id="ABW24389.1"/>
    </source>
</evidence>
<proteinExistence type="evidence at transcript level"/>
<dbReference type="AlphaFoldDB" id="A8ST61"/>
<protein>
    <submittedName>
        <fullName evidence="1">Uncharacterized protein</fullName>
    </submittedName>
</protein>
<name>A8ST61_RIFPA</name>